<evidence type="ECO:0000313" key="2">
    <source>
        <dbReference type="Proteomes" id="UP001207468"/>
    </source>
</evidence>
<keyword evidence="2" id="KW-1185">Reference proteome</keyword>
<accession>A0ACC0UD01</accession>
<evidence type="ECO:0000313" key="1">
    <source>
        <dbReference type="EMBL" id="KAI9509131.1"/>
    </source>
</evidence>
<dbReference type="EMBL" id="JAGFNK010000071">
    <property type="protein sequence ID" value="KAI9509131.1"/>
    <property type="molecule type" value="Genomic_DNA"/>
</dbReference>
<proteinExistence type="predicted"/>
<comment type="caution">
    <text evidence="1">The sequence shown here is derived from an EMBL/GenBank/DDBJ whole genome shotgun (WGS) entry which is preliminary data.</text>
</comment>
<dbReference type="Proteomes" id="UP001207468">
    <property type="component" value="Unassembled WGS sequence"/>
</dbReference>
<reference evidence="1" key="1">
    <citation type="submission" date="2021-03" db="EMBL/GenBank/DDBJ databases">
        <title>Evolutionary priming and transition to the ectomycorrhizal habit in an iconic lineage of mushroom-forming fungi: is preadaptation a requirement?</title>
        <authorList>
            <consortium name="DOE Joint Genome Institute"/>
            <person name="Looney B.P."/>
            <person name="Miyauchi S."/>
            <person name="Morin E."/>
            <person name="Drula E."/>
            <person name="Courty P.E."/>
            <person name="Chicoki N."/>
            <person name="Fauchery L."/>
            <person name="Kohler A."/>
            <person name="Kuo A."/>
            <person name="LaButti K."/>
            <person name="Pangilinan J."/>
            <person name="Lipzen A."/>
            <person name="Riley R."/>
            <person name="Andreopoulos W."/>
            <person name="He G."/>
            <person name="Johnson J."/>
            <person name="Barry K.W."/>
            <person name="Grigoriev I.V."/>
            <person name="Nagy L."/>
            <person name="Hibbett D."/>
            <person name="Henrissat B."/>
            <person name="Matheny P.B."/>
            <person name="Labbe J."/>
            <person name="Martin A.F."/>
        </authorList>
    </citation>
    <scope>NUCLEOTIDE SEQUENCE</scope>
    <source>
        <strain evidence="1">BPL698</strain>
    </source>
</reference>
<gene>
    <name evidence="1" type="ORF">F5148DRAFT_1189967</name>
</gene>
<name>A0ACC0UD01_9AGAM</name>
<sequence length="205" mass="22580">MESEQNHIVCKSATSIGTAAFSCLRQIEVELRFCKNGKQLSYDKRVDEAKGSLMPENTLFLHLTSRASCLLLEEVITRARRTNLSALHPFLPNRNGVGRFPRVRSVAKAASGAHLNLTDGEREEPPPPPLLSICSADTEMAFGKAPSVACMAGEKRRAVLFPACYCKSRSTCDFFAPEGRQLTTLTSRRKSVADASSSSCRWRVK</sequence>
<protein>
    <submittedName>
        <fullName evidence="1">Uncharacterized protein</fullName>
    </submittedName>
</protein>
<organism evidence="1 2">
    <name type="scientific">Russula earlei</name>
    <dbReference type="NCBI Taxonomy" id="71964"/>
    <lineage>
        <taxon>Eukaryota</taxon>
        <taxon>Fungi</taxon>
        <taxon>Dikarya</taxon>
        <taxon>Basidiomycota</taxon>
        <taxon>Agaricomycotina</taxon>
        <taxon>Agaricomycetes</taxon>
        <taxon>Russulales</taxon>
        <taxon>Russulaceae</taxon>
        <taxon>Russula</taxon>
    </lineage>
</organism>